<sequence length="159" mass="17758">METLVKPGTQTLCEWMDKQHIEWFECDSCQALHLPAMQSFDGVFDAKLDIADNIILFTARAEVRPSALLSLAGELSHINASSLTAKVFLDVQDETIPKLIVCQSLNIECGITFSQFVYFMQQSEAQASMIIMEAFASHMLMVADDSDMLQPLSRQAVLH</sequence>
<reference evidence="1" key="1">
    <citation type="submission" date="2014-12" db="EMBL/GenBank/DDBJ databases">
        <title>The draft genome of the Tatumella morbirosei type strain, LMG23360T isolated from pineapple rot.</title>
        <authorList>
            <person name="Smits T.H."/>
            <person name="Palmer M."/>
            <person name="Venter S.N."/>
            <person name="Duffy B."/>
            <person name="Steenkamp E.T."/>
            <person name="Chan W.Y."/>
            <person name="Coutinho T.A."/>
            <person name="Coetzee M.P."/>
            <person name="De Maayer P."/>
        </authorList>
    </citation>
    <scope>NUCLEOTIDE SEQUENCE [LARGE SCALE GENOMIC DNA]</scope>
    <source>
        <strain evidence="1">LMG 23360</strain>
    </source>
</reference>
<name>A0A095TAH7_9GAMM</name>
<gene>
    <name evidence="1" type="ORF">HA49_09655</name>
</gene>
<dbReference type="AlphaFoldDB" id="A0A095TAH7"/>
<accession>A0A095TAH7</accession>
<proteinExistence type="predicted"/>
<dbReference type="InterPro" id="IPR019660">
    <property type="entry name" value="Put_sensory_transdc_reg_YbjN"/>
</dbReference>
<dbReference type="Proteomes" id="UP000029577">
    <property type="component" value="Unassembled WGS sequence"/>
</dbReference>
<comment type="caution">
    <text evidence="1">The sequence shown here is derived from an EMBL/GenBank/DDBJ whole genome shotgun (WGS) entry which is preliminary data.</text>
</comment>
<dbReference type="RefSeq" id="WP_038019720.1">
    <property type="nucleotide sequence ID" value="NZ_JPKR02000002.1"/>
</dbReference>
<dbReference type="STRING" id="642227.HA49_09655"/>
<evidence type="ECO:0000313" key="1">
    <source>
        <dbReference type="EMBL" id="KGD73519.1"/>
    </source>
</evidence>
<dbReference type="EMBL" id="JPKR02000002">
    <property type="protein sequence ID" value="KGD73519.1"/>
    <property type="molecule type" value="Genomic_DNA"/>
</dbReference>
<dbReference type="Pfam" id="PF10722">
    <property type="entry name" value="YbjN"/>
    <property type="match status" value="1"/>
</dbReference>
<evidence type="ECO:0000313" key="2">
    <source>
        <dbReference type="Proteomes" id="UP000029577"/>
    </source>
</evidence>
<dbReference type="OrthoDB" id="6398515at2"/>
<organism evidence="1 2">
    <name type="scientific">Tatumella morbirosei</name>
    <dbReference type="NCBI Taxonomy" id="642227"/>
    <lineage>
        <taxon>Bacteria</taxon>
        <taxon>Pseudomonadati</taxon>
        <taxon>Pseudomonadota</taxon>
        <taxon>Gammaproteobacteria</taxon>
        <taxon>Enterobacterales</taxon>
        <taxon>Erwiniaceae</taxon>
        <taxon>Tatumella</taxon>
    </lineage>
</organism>
<dbReference type="eggNOG" id="ENOG502ZC96">
    <property type="taxonomic scope" value="Bacteria"/>
</dbReference>
<protein>
    <submittedName>
        <fullName evidence="1">Sensory transduction regulator</fullName>
    </submittedName>
</protein>
<keyword evidence="2" id="KW-1185">Reference proteome</keyword>